<reference evidence="11 12" key="1">
    <citation type="submission" date="2018-03" db="EMBL/GenBank/DDBJ databases">
        <title>Genomic Encyclopedia of Archaeal and Bacterial Type Strains, Phase II (KMG-II): from individual species to whole genera.</title>
        <authorList>
            <person name="Goeker M."/>
        </authorList>
    </citation>
    <scope>NUCLEOTIDE SEQUENCE [LARGE SCALE GENOMIC DNA]</scope>
    <source>
        <strain evidence="11 12">DSM 45312</strain>
    </source>
</reference>
<dbReference type="PROSITE" id="PS50850">
    <property type="entry name" value="MFS"/>
    <property type="match status" value="1"/>
</dbReference>
<organism evidence="11 12">
    <name type="scientific">Murinocardiopsis flavida</name>
    <dbReference type="NCBI Taxonomy" id="645275"/>
    <lineage>
        <taxon>Bacteria</taxon>
        <taxon>Bacillati</taxon>
        <taxon>Actinomycetota</taxon>
        <taxon>Actinomycetes</taxon>
        <taxon>Streptosporangiales</taxon>
        <taxon>Nocardiopsidaceae</taxon>
        <taxon>Murinocardiopsis</taxon>
    </lineage>
</organism>
<evidence type="ECO:0000256" key="2">
    <source>
        <dbReference type="ARBA" id="ARBA00005982"/>
    </source>
</evidence>
<dbReference type="Gene3D" id="1.20.1250.20">
    <property type="entry name" value="MFS general substrate transporter like domains"/>
    <property type="match status" value="1"/>
</dbReference>
<evidence type="ECO:0000256" key="3">
    <source>
        <dbReference type="ARBA" id="ARBA00022448"/>
    </source>
</evidence>
<feature type="transmembrane region" description="Helical" evidence="9">
    <location>
        <begin position="441"/>
        <end position="460"/>
    </location>
</feature>
<feature type="domain" description="Major facilitator superfamily (MFS) profile" evidence="10">
    <location>
        <begin position="1"/>
        <end position="213"/>
    </location>
</feature>
<name>A0A2P8CJ68_9ACTN</name>
<keyword evidence="6 9" id="KW-1133">Transmembrane helix</keyword>
<dbReference type="InterPro" id="IPR050171">
    <property type="entry name" value="MFS_Transporters"/>
</dbReference>
<comment type="caution">
    <text evidence="11">The sequence shown here is derived from an EMBL/GenBank/DDBJ whole genome shotgun (WGS) entry which is preliminary data.</text>
</comment>
<dbReference type="GO" id="GO:0015833">
    <property type="term" value="P:peptide transport"/>
    <property type="evidence" value="ECO:0007669"/>
    <property type="project" value="InterPro"/>
</dbReference>
<dbReference type="Proteomes" id="UP000240542">
    <property type="component" value="Unassembled WGS sequence"/>
</dbReference>
<feature type="transmembrane region" description="Helical" evidence="9">
    <location>
        <begin position="300"/>
        <end position="322"/>
    </location>
</feature>
<evidence type="ECO:0000259" key="10">
    <source>
        <dbReference type="PROSITE" id="PS50850"/>
    </source>
</evidence>
<evidence type="ECO:0000256" key="1">
    <source>
        <dbReference type="ARBA" id="ARBA00004651"/>
    </source>
</evidence>
<feature type="transmembrane region" description="Helical" evidence="9">
    <location>
        <begin position="342"/>
        <end position="362"/>
    </location>
</feature>
<dbReference type="CDD" id="cd17346">
    <property type="entry name" value="MFS_DtpA_like"/>
    <property type="match status" value="1"/>
</dbReference>
<dbReference type="NCBIfam" id="TIGR00924">
    <property type="entry name" value="yjdL_sub1_fam"/>
    <property type="match status" value="1"/>
</dbReference>
<keyword evidence="5 9" id="KW-0812">Transmembrane</keyword>
<evidence type="ECO:0000256" key="5">
    <source>
        <dbReference type="ARBA" id="ARBA00022692"/>
    </source>
</evidence>
<accession>A0A2P8CJ68</accession>
<evidence type="ECO:0000313" key="12">
    <source>
        <dbReference type="Proteomes" id="UP000240542"/>
    </source>
</evidence>
<feature type="transmembrane region" description="Helical" evidence="9">
    <location>
        <begin position="401"/>
        <end position="421"/>
    </location>
</feature>
<evidence type="ECO:0000256" key="6">
    <source>
        <dbReference type="ARBA" id="ARBA00022989"/>
    </source>
</evidence>
<feature type="transmembrane region" description="Helical" evidence="9">
    <location>
        <begin position="126"/>
        <end position="150"/>
    </location>
</feature>
<feature type="region of interest" description="Disordered" evidence="8">
    <location>
        <begin position="497"/>
        <end position="571"/>
    </location>
</feature>
<keyword evidence="4" id="KW-1003">Cell membrane</keyword>
<dbReference type="Pfam" id="PF00854">
    <property type="entry name" value="PTR2"/>
    <property type="match status" value="1"/>
</dbReference>
<keyword evidence="12" id="KW-1185">Reference proteome</keyword>
<dbReference type="SUPFAM" id="SSF103473">
    <property type="entry name" value="MFS general substrate transporter"/>
    <property type="match status" value="2"/>
</dbReference>
<feature type="compositionally biased region" description="Low complexity" evidence="8">
    <location>
        <begin position="503"/>
        <end position="571"/>
    </location>
</feature>
<feature type="transmembrane region" description="Helical" evidence="9">
    <location>
        <begin position="101"/>
        <end position="120"/>
    </location>
</feature>
<keyword evidence="7 9" id="KW-0472">Membrane</keyword>
<dbReference type="InterPro" id="IPR020846">
    <property type="entry name" value="MFS_dom"/>
</dbReference>
<dbReference type="GO" id="GO:1904680">
    <property type="term" value="F:peptide transmembrane transporter activity"/>
    <property type="evidence" value="ECO:0007669"/>
    <property type="project" value="InterPro"/>
</dbReference>
<evidence type="ECO:0000256" key="4">
    <source>
        <dbReference type="ARBA" id="ARBA00022475"/>
    </source>
</evidence>
<dbReference type="InterPro" id="IPR036259">
    <property type="entry name" value="MFS_trans_sf"/>
</dbReference>
<dbReference type="AlphaFoldDB" id="A0A2P8CJ68"/>
<feature type="transmembrane region" description="Helical" evidence="9">
    <location>
        <begin position="466"/>
        <end position="486"/>
    </location>
</feature>
<evidence type="ECO:0000256" key="9">
    <source>
        <dbReference type="SAM" id="Phobius"/>
    </source>
</evidence>
<dbReference type="PANTHER" id="PTHR23517">
    <property type="entry name" value="RESISTANCE PROTEIN MDTM, PUTATIVE-RELATED-RELATED"/>
    <property type="match status" value="1"/>
</dbReference>
<dbReference type="EMBL" id="PYGA01000038">
    <property type="protein sequence ID" value="PSK85015.1"/>
    <property type="molecule type" value="Genomic_DNA"/>
</dbReference>
<keyword evidence="3" id="KW-0813">Transport</keyword>
<feature type="transmembrane region" description="Helical" evidence="9">
    <location>
        <begin position="258"/>
        <end position="279"/>
    </location>
</feature>
<feature type="transmembrane region" description="Helical" evidence="9">
    <location>
        <begin position="162"/>
        <end position="181"/>
    </location>
</feature>
<feature type="transmembrane region" description="Helical" evidence="9">
    <location>
        <begin position="374"/>
        <end position="395"/>
    </location>
</feature>
<dbReference type="InterPro" id="IPR005279">
    <property type="entry name" value="Dipep/tripep_permease"/>
</dbReference>
<protein>
    <submittedName>
        <fullName evidence="11">POT family proton-dependent oligopeptide transporter</fullName>
    </submittedName>
</protein>
<evidence type="ECO:0000256" key="7">
    <source>
        <dbReference type="ARBA" id="ARBA00023136"/>
    </source>
</evidence>
<comment type="subcellular location">
    <subcellularLocation>
        <location evidence="1">Cell membrane</location>
        <topology evidence="1">Multi-pass membrane protein</topology>
    </subcellularLocation>
</comment>
<evidence type="ECO:0000313" key="11">
    <source>
        <dbReference type="EMBL" id="PSK85015.1"/>
    </source>
</evidence>
<evidence type="ECO:0000256" key="8">
    <source>
        <dbReference type="SAM" id="MobiDB-lite"/>
    </source>
</evidence>
<dbReference type="GO" id="GO:0005886">
    <property type="term" value="C:plasma membrane"/>
    <property type="evidence" value="ECO:0007669"/>
    <property type="project" value="UniProtKB-SubCell"/>
</dbReference>
<dbReference type="InterPro" id="IPR000109">
    <property type="entry name" value="POT_fam"/>
</dbReference>
<proteinExistence type="inferred from homology"/>
<sequence>MVSGRRAPDPAAAASGDRAFFGHPRGLVGLFFAEAWERFSYYGMRALLLYYMYDQVENGGLGIPDGTAKSLIAVYGSATYMAAILGGWLSDRILGNRRATLYGGVLIMIGHICLALPAGAGALFASMILIASGTGLLKPTISASVGDLYAAGDPRRDSGFSIYYMGISVGAVAAPLVVGTVGQTYDYHLGFGIAAVGMALGLIVYVATQRHLSSVSSRPRNPLDLRRVPRSRAAFIGAATAALIAAAAYAAGSGALSVGAVVNLISLAAIALPIGYFTVMLRSRRTTPAERARLRAYIPLFAAAVFFWVIQEQGATVIAQYAGESTDLDWFGFAMPASWFQSVGSIVLIVLTPLFALLWLRLDASARPPTTAQKFSVALVIAGLSYLILVLPAGAGGLSSPLWLITSLAVVTIGEMCLAPIGLSATTRMAPAAFATQTMGLWLASNAAGQGIAAQLVGFYDPGTAGVYFGAIGAGTLALGLLLFACSPLIRRQIERADPAPDPTADQDSALDTASDSTTDATPAPDPTADQDSALDTASDSTTDATPDPDSDPAGPGRGEPAARPGNGDHP</sequence>
<gene>
    <name evidence="11" type="ORF">CLV63_13814</name>
</gene>
<dbReference type="RefSeq" id="WP_245929247.1">
    <property type="nucleotide sequence ID" value="NZ_PYGA01000038.1"/>
</dbReference>
<feature type="transmembrane region" description="Helical" evidence="9">
    <location>
        <begin position="71"/>
        <end position="89"/>
    </location>
</feature>
<comment type="similarity">
    <text evidence="2">Belongs to the major facilitator superfamily. Proton-dependent oligopeptide transporter (POT/PTR) (TC 2.A.17) family.</text>
</comment>
<feature type="transmembrane region" description="Helical" evidence="9">
    <location>
        <begin position="233"/>
        <end position="252"/>
    </location>
</feature>
<feature type="transmembrane region" description="Helical" evidence="9">
    <location>
        <begin position="187"/>
        <end position="208"/>
    </location>
</feature>
<dbReference type="PANTHER" id="PTHR23517:SF15">
    <property type="entry name" value="PROTON-DEPENDENT OLIGOPEPTIDE FAMILY TRANSPORT PROTEIN"/>
    <property type="match status" value="1"/>
</dbReference>